<dbReference type="AlphaFoldDB" id="A0A1H9N7B3"/>
<organism evidence="5 6">
    <name type="scientific">Pedobacter rhizosphaerae</name>
    <dbReference type="NCBI Taxonomy" id="390241"/>
    <lineage>
        <taxon>Bacteria</taxon>
        <taxon>Pseudomonadati</taxon>
        <taxon>Bacteroidota</taxon>
        <taxon>Sphingobacteriia</taxon>
        <taxon>Sphingobacteriales</taxon>
        <taxon>Sphingobacteriaceae</taxon>
        <taxon>Pedobacter</taxon>
    </lineage>
</organism>
<dbReference type="Proteomes" id="UP000199572">
    <property type="component" value="Unassembled WGS sequence"/>
</dbReference>
<dbReference type="OrthoDB" id="6836202at2"/>
<dbReference type="SUPFAM" id="SSF53448">
    <property type="entry name" value="Nucleotide-diphospho-sugar transferases"/>
    <property type="match status" value="1"/>
</dbReference>
<evidence type="ECO:0000259" key="4">
    <source>
        <dbReference type="Pfam" id="PF00535"/>
    </source>
</evidence>
<name>A0A1H9N7B3_9SPHI</name>
<keyword evidence="3 5" id="KW-0808">Transferase</keyword>
<keyword evidence="6" id="KW-1185">Reference proteome</keyword>
<evidence type="ECO:0000256" key="2">
    <source>
        <dbReference type="ARBA" id="ARBA00022676"/>
    </source>
</evidence>
<accession>A0A1H9N7B3</accession>
<sequence length="247" mass="28996">MLLTIDVVILSNAKNKTLTDLTIATVNSLLSSNKTSQINFNIVVIESNKAIAPYQFPNTTTLYPTEDFGFNKFLNIGIKHTHGQYVCLANNDLIFSNGWAESLLEEFEKDQTLYSANAFCENFDYREEVRNGPNVMSNIEYPNTFGILTGWFIFVRRDIFNIIGELDEKFKFWYADNDYELTLKKYEVKHALIKSSRVLHIGNQSHEILDDKRNEMTYAQRKVFENKWGYKNRFHRWADKLIKRIFR</sequence>
<dbReference type="InterPro" id="IPR001173">
    <property type="entry name" value="Glyco_trans_2-like"/>
</dbReference>
<proteinExistence type="inferred from homology"/>
<evidence type="ECO:0000313" key="6">
    <source>
        <dbReference type="Proteomes" id="UP000199572"/>
    </source>
</evidence>
<dbReference type="Pfam" id="PF00535">
    <property type="entry name" value="Glycos_transf_2"/>
    <property type="match status" value="1"/>
</dbReference>
<dbReference type="PANTHER" id="PTHR43179:SF12">
    <property type="entry name" value="GALACTOFURANOSYLTRANSFERASE GLFT2"/>
    <property type="match status" value="1"/>
</dbReference>
<dbReference type="STRING" id="390241.SAMN04488023_10777"/>
<dbReference type="GO" id="GO:0016757">
    <property type="term" value="F:glycosyltransferase activity"/>
    <property type="evidence" value="ECO:0007669"/>
    <property type="project" value="UniProtKB-KW"/>
</dbReference>
<gene>
    <name evidence="5" type="ORF">SAMN04488023_10777</name>
</gene>
<dbReference type="EMBL" id="FOGG01000007">
    <property type="protein sequence ID" value="SER31667.1"/>
    <property type="molecule type" value="Genomic_DNA"/>
</dbReference>
<dbReference type="InterPro" id="IPR029044">
    <property type="entry name" value="Nucleotide-diphossugar_trans"/>
</dbReference>
<dbReference type="RefSeq" id="WP_090883098.1">
    <property type="nucleotide sequence ID" value="NZ_FOGG01000007.1"/>
</dbReference>
<reference evidence="5 6" key="1">
    <citation type="submission" date="2016-10" db="EMBL/GenBank/DDBJ databases">
        <authorList>
            <person name="de Groot N.N."/>
        </authorList>
    </citation>
    <scope>NUCLEOTIDE SEQUENCE [LARGE SCALE GENOMIC DNA]</scope>
    <source>
        <strain evidence="5 6">DSM 18610</strain>
    </source>
</reference>
<evidence type="ECO:0000256" key="3">
    <source>
        <dbReference type="ARBA" id="ARBA00022679"/>
    </source>
</evidence>
<feature type="domain" description="Glycosyltransferase 2-like" evidence="4">
    <location>
        <begin position="25"/>
        <end position="160"/>
    </location>
</feature>
<comment type="similarity">
    <text evidence="1">Belongs to the glycosyltransferase 2 family.</text>
</comment>
<keyword evidence="2" id="KW-0328">Glycosyltransferase</keyword>
<evidence type="ECO:0000256" key="1">
    <source>
        <dbReference type="ARBA" id="ARBA00006739"/>
    </source>
</evidence>
<dbReference type="PANTHER" id="PTHR43179">
    <property type="entry name" value="RHAMNOSYLTRANSFERASE WBBL"/>
    <property type="match status" value="1"/>
</dbReference>
<evidence type="ECO:0000313" key="5">
    <source>
        <dbReference type="EMBL" id="SER31667.1"/>
    </source>
</evidence>
<protein>
    <submittedName>
        <fullName evidence="5">Glycosyltransferase, GT2 family</fullName>
    </submittedName>
</protein>
<dbReference type="Gene3D" id="3.90.550.10">
    <property type="entry name" value="Spore Coat Polysaccharide Biosynthesis Protein SpsA, Chain A"/>
    <property type="match status" value="1"/>
</dbReference>